<dbReference type="SUPFAM" id="SSF53474">
    <property type="entry name" value="alpha/beta-Hydrolases"/>
    <property type="match status" value="1"/>
</dbReference>
<dbReference type="Gene3D" id="3.40.50.1820">
    <property type="entry name" value="alpha/beta hydrolase"/>
    <property type="match status" value="1"/>
</dbReference>
<dbReference type="AlphaFoldDB" id="A0A9W6BE74"/>
<keyword evidence="1" id="KW-0732">Signal</keyword>
<dbReference type="GO" id="GO:0006629">
    <property type="term" value="P:lipid metabolic process"/>
    <property type="evidence" value="ECO:0007669"/>
    <property type="project" value="InterPro"/>
</dbReference>
<dbReference type="CDD" id="cd00519">
    <property type="entry name" value="Lipase_3"/>
    <property type="match status" value="1"/>
</dbReference>
<gene>
    <name evidence="3" type="primary">PLESTBF000182</name>
    <name evidence="3" type="ORF">PLESTB_000342900</name>
</gene>
<feature type="domain" description="C2" evidence="2">
    <location>
        <begin position="77"/>
        <end position="216"/>
    </location>
</feature>
<dbReference type="InterPro" id="IPR029058">
    <property type="entry name" value="AB_hydrolase_fold"/>
</dbReference>
<proteinExistence type="predicted"/>
<evidence type="ECO:0000313" key="3">
    <source>
        <dbReference type="EMBL" id="GLC50108.1"/>
    </source>
</evidence>
<reference evidence="3 4" key="1">
    <citation type="journal article" date="2023" name="Commun. Biol.">
        <title>Reorganization of the ancestral sex-determining regions during the evolution of trioecy in Pleodorina starrii.</title>
        <authorList>
            <person name="Takahashi K."/>
            <person name="Suzuki S."/>
            <person name="Kawai-Toyooka H."/>
            <person name="Yamamoto K."/>
            <person name="Hamaji T."/>
            <person name="Ootsuki R."/>
            <person name="Yamaguchi H."/>
            <person name="Kawachi M."/>
            <person name="Higashiyama T."/>
            <person name="Nozaki H."/>
        </authorList>
    </citation>
    <scope>NUCLEOTIDE SEQUENCE [LARGE SCALE GENOMIC DNA]</scope>
    <source>
        <strain evidence="3 4">NIES-4479</strain>
    </source>
</reference>
<dbReference type="InterPro" id="IPR002921">
    <property type="entry name" value="Fungal_lipase-type"/>
</dbReference>
<dbReference type="PANTHER" id="PTHR47759">
    <property type="entry name" value="OS04G0509100 PROTEIN"/>
    <property type="match status" value="1"/>
</dbReference>
<feature type="chain" id="PRO_5040839261" description="C2 domain-containing protein" evidence="1">
    <location>
        <begin position="22"/>
        <end position="582"/>
    </location>
</feature>
<organism evidence="3 4">
    <name type="scientific">Pleodorina starrii</name>
    <dbReference type="NCBI Taxonomy" id="330485"/>
    <lineage>
        <taxon>Eukaryota</taxon>
        <taxon>Viridiplantae</taxon>
        <taxon>Chlorophyta</taxon>
        <taxon>core chlorophytes</taxon>
        <taxon>Chlorophyceae</taxon>
        <taxon>CS clade</taxon>
        <taxon>Chlamydomonadales</taxon>
        <taxon>Volvocaceae</taxon>
        <taxon>Pleodorina</taxon>
    </lineage>
</organism>
<dbReference type="CDD" id="cd00030">
    <property type="entry name" value="C2"/>
    <property type="match status" value="1"/>
</dbReference>
<dbReference type="Pfam" id="PF00168">
    <property type="entry name" value="C2"/>
    <property type="match status" value="1"/>
</dbReference>
<dbReference type="InterPro" id="IPR000008">
    <property type="entry name" value="C2_dom"/>
</dbReference>
<evidence type="ECO:0000256" key="1">
    <source>
        <dbReference type="SAM" id="SignalP"/>
    </source>
</evidence>
<dbReference type="InterPro" id="IPR035892">
    <property type="entry name" value="C2_domain_sf"/>
</dbReference>
<dbReference type="EMBL" id="BRXU01000003">
    <property type="protein sequence ID" value="GLC50108.1"/>
    <property type="molecule type" value="Genomic_DNA"/>
</dbReference>
<name>A0A9W6BE74_9CHLO</name>
<accession>A0A9W6BE74</accession>
<evidence type="ECO:0000313" key="4">
    <source>
        <dbReference type="Proteomes" id="UP001165080"/>
    </source>
</evidence>
<protein>
    <recommendedName>
        <fullName evidence="2">C2 domain-containing protein</fullName>
    </recommendedName>
</protein>
<keyword evidence="4" id="KW-1185">Reference proteome</keyword>
<feature type="signal peptide" evidence="1">
    <location>
        <begin position="1"/>
        <end position="21"/>
    </location>
</feature>
<dbReference type="Pfam" id="PF01764">
    <property type="entry name" value="Lipase_3"/>
    <property type="match status" value="1"/>
</dbReference>
<dbReference type="Gene3D" id="2.60.40.150">
    <property type="entry name" value="C2 domain"/>
    <property type="match status" value="1"/>
</dbReference>
<dbReference type="SUPFAM" id="SSF49562">
    <property type="entry name" value="C2 domain (Calcium/lipid-binding domain, CaLB)"/>
    <property type="match status" value="1"/>
</dbReference>
<dbReference type="PANTHER" id="PTHR47759:SF2">
    <property type="entry name" value="TRIGLYCERIDE LIPASE"/>
    <property type="match status" value="1"/>
</dbReference>
<dbReference type="PROSITE" id="PS50004">
    <property type="entry name" value="C2"/>
    <property type="match status" value="1"/>
</dbReference>
<sequence length="582" mass="64945">MPLGPSLRAFLRVCCWVCVVAGRMGFLDQASPPCAGGSAWVWLGLQFDLGRCVSLAGCAFKVYCEPKPAHPFTDFEVPDTTVIMLDRDFLQHAFWGVLEVQLVSAKNLPPGVPGELLSLPNTYAVVSLVSPKDLEARTRPLKFTSADVSRNPTWDQRKPPMIFPVREVGTDELRIELYDEAPSTHRPRRNQYPLGMATLRLGDLVNEGDDWRDKTLQLLLPPSESAVGAGAGSVNVRVRLRNMKRADPHHLEAITTVKTINMSWDAPMQIGLDVVEWLRRSAYDKVTWPYLGDVMEAAGAKVGDLYPLAFIDCRRTETEAWVFRNIEDRRVVVAFRGTNESADWLIDLGALPVPDKCIRPDVPGPAGVDDPSKIRVHRGFLEAYKSVRTAVRRIVDEVLRVDGRPGPWKVEVTGHSLGGALATVGAYDIAWDKRERDTHQQTGPTIGSVAMVNFGSPRVGNHFFAKDFNAVLPDAWRVHNHNDMVTSVPFTFGFWNFTHVGKDVRMGWSNQPLAADHEVERWWMFKVLSTTPVSSHLEFRYQDTMLQMVRKWVQAYAPKQSIACGTSSNGSNGGTLLSRLGF</sequence>
<evidence type="ECO:0000259" key="2">
    <source>
        <dbReference type="PROSITE" id="PS50004"/>
    </source>
</evidence>
<dbReference type="SMART" id="SM00239">
    <property type="entry name" value="C2"/>
    <property type="match status" value="1"/>
</dbReference>
<dbReference type="Proteomes" id="UP001165080">
    <property type="component" value="Unassembled WGS sequence"/>
</dbReference>
<comment type="caution">
    <text evidence="3">The sequence shown here is derived from an EMBL/GenBank/DDBJ whole genome shotgun (WGS) entry which is preliminary data.</text>
</comment>